<feature type="transmembrane region" description="Helical" evidence="2">
    <location>
        <begin position="200"/>
        <end position="221"/>
    </location>
</feature>
<dbReference type="AlphaFoldDB" id="A0A1H1XIR6"/>
<evidence type="ECO:0000256" key="2">
    <source>
        <dbReference type="SAM" id="Phobius"/>
    </source>
</evidence>
<feature type="compositionally biased region" description="Low complexity" evidence="1">
    <location>
        <begin position="30"/>
        <end position="46"/>
    </location>
</feature>
<dbReference type="InterPro" id="IPR026898">
    <property type="entry name" value="PrsW"/>
</dbReference>
<dbReference type="PANTHER" id="PTHR36844:SF1">
    <property type="entry name" value="PROTEASE PRSW"/>
    <property type="match status" value="1"/>
</dbReference>
<feature type="compositionally biased region" description="Pro residues" evidence="1">
    <location>
        <begin position="12"/>
        <end position="26"/>
    </location>
</feature>
<gene>
    <name evidence="3" type="ORF">SAMN04489752_3332</name>
</gene>
<feature type="transmembrane region" description="Helical" evidence="2">
    <location>
        <begin position="372"/>
        <end position="392"/>
    </location>
</feature>
<keyword evidence="2" id="KW-1133">Transmembrane helix</keyword>
<sequence>MSAQNGPGSQRPQPPQVQGPPNPNVPPAHGQVPQQGQVPQPNQPQQNHDRFRPRPQGSQQPNPQQAGQGPQQPPMQGQPQMQPVPGRLMPQQAQPIPGQPMPGQPVMYAPPPAQVRVYAQPRFAPTVTQEMRIRAGMQAPQQVVTDTPWTGAVRKAQPKTQPDSTGNIVRLVAAILVLIGLVVGLALLALVGGLSFGVRLFALIGLSAIPLLGIIAYVLWLDRWRPQPKLLLGICLLWGAVAAVILTLAFSIAGEIALALAGFRGVPSLIGTVIQAPILEESTKTVLLLVIVLAARRYFEGPLDGLVYGSLIGAGFAFTENILYLGGAWNEGQVEGLMELFVVRCLCAPLLHTTFSTAAGVSIGLAARKWPWWSLILMWLPGLVLGMVLHGFWNGSMVLLSVIDQEITHNEIVSRTGMIILSIIYSAAWIALGLILRRSERMHTQNMLGDYANSGWLTHAEVDMLGTWKGRKNGRDWAKSFPGGKEEMKTMIRTSGKLATTRMRVLAGIGGEQERNIERAELKQFSDARDRLLAASKQTVSRQTVR</sequence>
<feature type="transmembrane region" description="Helical" evidence="2">
    <location>
        <begin position="283"/>
        <end position="299"/>
    </location>
</feature>
<proteinExistence type="predicted"/>
<evidence type="ECO:0000313" key="4">
    <source>
        <dbReference type="Proteomes" id="UP000199597"/>
    </source>
</evidence>
<accession>A0A1H1XIR6</accession>
<dbReference type="GO" id="GO:0008233">
    <property type="term" value="F:peptidase activity"/>
    <property type="evidence" value="ECO:0007669"/>
    <property type="project" value="InterPro"/>
</dbReference>
<keyword evidence="4" id="KW-1185">Reference proteome</keyword>
<name>A0A1H1XIR6_9MICO</name>
<feature type="transmembrane region" description="Helical" evidence="2">
    <location>
        <begin position="341"/>
        <end position="365"/>
    </location>
</feature>
<reference evidence="4" key="1">
    <citation type="submission" date="2016-10" db="EMBL/GenBank/DDBJ databases">
        <authorList>
            <person name="Varghese N."/>
            <person name="Submissions S."/>
        </authorList>
    </citation>
    <scope>NUCLEOTIDE SEQUENCE [LARGE SCALE GENOMIC DNA]</scope>
    <source>
        <strain evidence="4">DSM 23676</strain>
    </source>
</reference>
<dbReference type="EMBL" id="LT629766">
    <property type="protein sequence ID" value="SDT09110.1"/>
    <property type="molecule type" value="Genomic_DNA"/>
</dbReference>
<feature type="transmembrane region" description="Helical" evidence="2">
    <location>
        <begin position="168"/>
        <end position="194"/>
    </location>
</feature>
<dbReference type="Pfam" id="PF13367">
    <property type="entry name" value="PrsW-protease"/>
    <property type="match status" value="1"/>
</dbReference>
<feature type="compositionally biased region" description="Low complexity" evidence="1">
    <location>
        <begin position="54"/>
        <end position="96"/>
    </location>
</feature>
<dbReference type="Proteomes" id="UP000199597">
    <property type="component" value="Chromosome I"/>
</dbReference>
<feature type="compositionally biased region" description="Low complexity" evidence="1">
    <location>
        <begin position="1"/>
        <end position="11"/>
    </location>
</feature>
<evidence type="ECO:0000313" key="3">
    <source>
        <dbReference type="EMBL" id="SDT09110.1"/>
    </source>
</evidence>
<evidence type="ECO:0000256" key="1">
    <source>
        <dbReference type="SAM" id="MobiDB-lite"/>
    </source>
</evidence>
<feature type="transmembrane region" description="Helical" evidence="2">
    <location>
        <begin position="412"/>
        <end position="436"/>
    </location>
</feature>
<dbReference type="STRING" id="1136497.SAMN04489752_3332"/>
<feature type="transmembrane region" description="Helical" evidence="2">
    <location>
        <begin position="306"/>
        <end position="329"/>
    </location>
</feature>
<organism evidence="3 4">
    <name type="scientific">Brevibacterium siliguriense</name>
    <dbReference type="NCBI Taxonomy" id="1136497"/>
    <lineage>
        <taxon>Bacteria</taxon>
        <taxon>Bacillati</taxon>
        <taxon>Actinomycetota</taxon>
        <taxon>Actinomycetes</taxon>
        <taxon>Micrococcales</taxon>
        <taxon>Brevibacteriaceae</taxon>
        <taxon>Brevibacterium</taxon>
    </lineage>
</organism>
<protein>
    <submittedName>
        <fullName evidence="3">Membrane proteinase PrsW, cleaves anti-sigma factor RsiW, M82 family</fullName>
    </submittedName>
</protein>
<keyword evidence="2" id="KW-0812">Transmembrane</keyword>
<dbReference type="PANTHER" id="PTHR36844">
    <property type="entry name" value="PROTEASE PRSW"/>
    <property type="match status" value="1"/>
</dbReference>
<keyword evidence="2" id="KW-0472">Membrane</keyword>
<feature type="region of interest" description="Disordered" evidence="1">
    <location>
        <begin position="1"/>
        <end position="102"/>
    </location>
</feature>
<feature type="transmembrane region" description="Helical" evidence="2">
    <location>
        <begin position="230"/>
        <end position="263"/>
    </location>
</feature>